<protein>
    <recommendedName>
        <fullName evidence="5">DUF4232 domain-containing protein</fullName>
    </recommendedName>
</protein>
<keyword evidence="4" id="KW-1185">Reference proteome</keyword>
<gene>
    <name evidence="3" type="ORF">RM812_37240</name>
</gene>
<accession>A0ABU3B138</accession>
<dbReference type="PROSITE" id="PS51257">
    <property type="entry name" value="PROKAR_LIPOPROTEIN"/>
    <property type="match status" value="1"/>
</dbReference>
<feature type="signal peptide" evidence="2">
    <location>
        <begin position="1"/>
        <end position="23"/>
    </location>
</feature>
<reference evidence="3" key="1">
    <citation type="submission" date="2024-05" db="EMBL/GenBank/DDBJ databases">
        <title>30 novel species of actinomycetes from the DSMZ collection.</title>
        <authorList>
            <person name="Nouioui I."/>
        </authorList>
    </citation>
    <scope>NUCLEOTIDE SEQUENCE</scope>
    <source>
        <strain evidence="3">DSM 40712</strain>
    </source>
</reference>
<feature type="region of interest" description="Disordered" evidence="1">
    <location>
        <begin position="31"/>
        <end position="112"/>
    </location>
</feature>
<evidence type="ECO:0008006" key="5">
    <source>
        <dbReference type="Google" id="ProtNLM"/>
    </source>
</evidence>
<dbReference type="RefSeq" id="WP_311584273.1">
    <property type="nucleotide sequence ID" value="NZ_JAVRFH010000074.1"/>
</dbReference>
<evidence type="ECO:0000313" key="3">
    <source>
        <dbReference type="EMBL" id="MDT0615785.1"/>
    </source>
</evidence>
<comment type="caution">
    <text evidence="3">The sequence shown here is derived from an EMBL/GenBank/DDBJ whole genome shotgun (WGS) entry which is preliminary data.</text>
</comment>
<sequence>MRSHLAAQSTRLVLAVTAAVALAASLTACDSDDDTATAGQSSAQPSSSTTGGTGAPAESSPGTPAATTNSTGSTSTTTGNSNSSGGSGGSSEQSDADDQPARELGDSCRTGDLDFSVTAGDGDYLVVTAKAQNHMACRLSYEAPQVIFNSSERTTPYPAELMKLTPPDTIELSGTTAAYAVLIPNTTRAEDVVEVDAAEISLGEGDSDPAFIELPGTYSVSESSITEWYPSPDAATPQAN</sequence>
<evidence type="ECO:0000256" key="2">
    <source>
        <dbReference type="SAM" id="SignalP"/>
    </source>
</evidence>
<dbReference type="Proteomes" id="UP001180724">
    <property type="component" value="Unassembled WGS sequence"/>
</dbReference>
<dbReference type="EMBL" id="JAVRFH010000074">
    <property type="protein sequence ID" value="MDT0615785.1"/>
    <property type="molecule type" value="Genomic_DNA"/>
</dbReference>
<proteinExistence type="predicted"/>
<feature type="compositionally biased region" description="Low complexity" evidence="1">
    <location>
        <begin position="59"/>
        <end position="84"/>
    </location>
</feature>
<feature type="compositionally biased region" description="Polar residues" evidence="1">
    <location>
        <begin position="39"/>
        <end position="50"/>
    </location>
</feature>
<keyword evidence="2" id="KW-0732">Signal</keyword>
<name>A0ABU3B138_9ACTN</name>
<feature type="chain" id="PRO_5046432643" description="DUF4232 domain-containing protein" evidence="2">
    <location>
        <begin position="24"/>
        <end position="240"/>
    </location>
</feature>
<feature type="compositionally biased region" description="Basic and acidic residues" evidence="1">
    <location>
        <begin position="99"/>
        <end position="112"/>
    </location>
</feature>
<organism evidence="3 4">
    <name type="scientific">Streptomyces lancefieldiae</name>
    <dbReference type="NCBI Taxonomy" id="3075520"/>
    <lineage>
        <taxon>Bacteria</taxon>
        <taxon>Bacillati</taxon>
        <taxon>Actinomycetota</taxon>
        <taxon>Actinomycetes</taxon>
        <taxon>Kitasatosporales</taxon>
        <taxon>Streptomycetaceae</taxon>
        <taxon>Streptomyces</taxon>
    </lineage>
</organism>
<evidence type="ECO:0000313" key="4">
    <source>
        <dbReference type="Proteomes" id="UP001180724"/>
    </source>
</evidence>
<evidence type="ECO:0000256" key="1">
    <source>
        <dbReference type="SAM" id="MobiDB-lite"/>
    </source>
</evidence>